<reference evidence="1" key="1">
    <citation type="journal article" date="2020" name="mSystems">
        <title>Genome- and Community-Level Interaction Insights into Carbon Utilization and Element Cycling Functions of Hydrothermarchaeota in Hydrothermal Sediment.</title>
        <authorList>
            <person name="Zhou Z."/>
            <person name="Liu Y."/>
            <person name="Xu W."/>
            <person name="Pan J."/>
            <person name="Luo Z.H."/>
            <person name="Li M."/>
        </authorList>
    </citation>
    <scope>NUCLEOTIDE SEQUENCE [LARGE SCALE GENOMIC DNA]</scope>
    <source>
        <strain evidence="1">SpSt-751</strain>
    </source>
</reference>
<proteinExistence type="predicted"/>
<organism evidence="1">
    <name type="scientific">Dictyoglomus turgidum</name>
    <dbReference type="NCBI Taxonomy" id="513050"/>
    <lineage>
        <taxon>Bacteria</taxon>
        <taxon>Pseudomonadati</taxon>
        <taxon>Dictyoglomota</taxon>
        <taxon>Dictyoglomia</taxon>
        <taxon>Dictyoglomales</taxon>
        <taxon>Dictyoglomaceae</taxon>
        <taxon>Dictyoglomus</taxon>
    </lineage>
</organism>
<gene>
    <name evidence="1" type="ORF">ENV35_03850</name>
</gene>
<comment type="caution">
    <text evidence="1">The sequence shown here is derived from an EMBL/GenBank/DDBJ whole genome shotgun (WGS) entry which is preliminary data.</text>
</comment>
<dbReference type="EMBL" id="DTGA01000091">
    <property type="protein sequence ID" value="HGB30992.1"/>
    <property type="molecule type" value="Genomic_DNA"/>
</dbReference>
<sequence length="190" mass="22613">MIFYKVYFNEDDEYLCFKNIDNAIEFVKKRLPKEKRVDATILGRDKIYITCSLNKIDVFPCSDGSVQLVAVYDVIKTELVRREESIQEEVKEEGKPYKPRKKVVSEKVLKTDFPIFVEDKWYQQGQEDDGELMPSFSLQDRTCDLKWRSEISLYTKVLLELESHKSYKKLEQVKCSIYFYPDELKLEDEE</sequence>
<name>A0A7C3WW23_9BACT</name>
<accession>A0A7C3WW23</accession>
<dbReference type="AlphaFoldDB" id="A0A7C3WW23"/>
<evidence type="ECO:0000313" key="1">
    <source>
        <dbReference type="EMBL" id="HGB30992.1"/>
    </source>
</evidence>
<protein>
    <submittedName>
        <fullName evidence="1">Uncharacterized protein</fullName>
    </submittedName>
</protein>